<dbReference type="Proteomes" id="UP001148614">
    <property type="component" value="Unassembled WGS sequence"/>
</dbReference>
<reference evidence="4" key="1">
    <citation type="submission" date="2022-07" db="EMBL/GenBank/DDBJ databases">
        <title>Genome Sequence of Xylaria arbuscula.</title>
        <authorList>
            <person name="Buettner E."/>
        </authorList>
    </citation>
    <scope>NUCLEOTIDE SEQUENCE</scope>
    <source>
        <strain evidence="4">VT107</strain>
    </source>
</reference>
<dbReference type="PANTHER" id="PTHR33112:SF16">
    <property type="entry name" value="HETEROKARYON INCOMPATIBILITY DOMAIN-CONTAINING PROTEIN"/>
    <property type="match status" value="1"/>
</dbReference>
<proteinExistence type="predicted"/>
<comment type="caution">
    <text evidence="4">The sequence shown here is derived from an EMBL/GenBank/DDBJ whole genome shotgun (WGS) entry which is preliminary data.</text>
</comment>
<dbReference type="InterPro" id="IPR005103">
    <property type="entry name" value="AA9_LPMO"/>
</dbReference>
<feature type="domain" description="Heterokaryon incompatibility" evidence="3">
    <location>
        <begin position="936"/>
        <end position="1092"/>
    </location>
</feature>
<dbReference type="VEuPathDB" id="FungiDB:F4678DRAFT_358763"/>
<keyword evidence="1" id="KW-0732">Signal</keyword>
<evidence type="ECO:0000256" key="1">
    <source>
        <dbReference type="SAM" id="SignalP"/>
    </source>
</evidence>
<evidence type="ECO:0000259" key="2">
    <source>
        <dbReference type="Pfam" id="PF03443"/>
    </source>
</evidence>
<dbReference type="PANTHER" id="PTHR33112">
    <property type="entry name" value="DOMAIN PROTEIN, PUTATIVE-RELATED"/>
    <property type="match status" value="1"/>
</dbReference>
<accession>A0A9W8TPL9</accession>
<dbReference type="InterPro" id="IPR010730">
    <property type="entry name" value="HET"/>
</dbReference>
<evidence type="ECO:0000313" key="5">
    <source>
        <dbReference type="Proteomes" id="UP001148614"/>
    </source>
</evidence>
<sequence>MALSHLFVALVAVASSAEAHFTFARVRQNGEWLEPTRYIRNKTSPFTEQDSPDTNYDVRLYNAPTYAVTDYPDSVRCGRDNMAHAPDTDVLTIRAGDKLEFAHQRSDPEWPPEMWNKCPEERGSCQYADWNPSGYVDLNHPGPFMAHLSRVPEGQDIHSYDGSGEWVKIYSLGLDLKNDSQHPVHWIPWNDQEIPAPFVFDVPKETPAGDYLLRADLVNTGVFEFNFTTFPAQLYPSCLQVRVESDFEGSLPKGIKIPEDLMHESPGMRTSLSMYRSEKVDEDYVYPGGMLWTGTEMIVDKPQLVDTTSVPPALDRPYINYNNAPLSPMTMTLLLLPPEILAQIFNEIGSSFFREDVDRLTVCKTWYEFTRPVQFRSQKLTRDSLKSLMSSGFMERSSQLQNTLEDLQLEFRGFRATTPASMFEDPVIWENDLNDNLARFATRAHECHRLRNLRIRASCHEASGIDSAADEYMSQPIMLDLLSLGNLSVLVLDLNAGLWSGQRGVRTRHLCPAISALLPTLQTLHVRMQYVCPDVLKVLHSDERLRLSTVVINTSLNFSRSEVTSMFHSRRCPLGEGSLLQLRSDLQEQAEALANRMTSPKTVRILTHKLPTFVRISLDVLTGVSMLLDDDSPWDADGEVMEYADQDTDLSDSDFSASSDEDNQRATMTLPLAASKSNFGRTCDNCQGARFDDAKLGGQEVRLVDGRISLQFPLDRFKKSVLDYRWTLDDSLPRLPNLSATAQAGCEFCQFLIDLLRSQDVACLFKDVLEDSEPSTEISLRLYCSYTWGNPDYLLVDKENHGSDNPGLKAFQLRAILHNARSKIDALRPGPYCIINCVAELSPNVSPDNECSAWLGLRSSPTPLSISDDEALARLKVTLSSCFNGVGRHVTCGKSHNPFFLPTRLIEIDNDAQTLRLVHSRNIKSQLPPGAPLPPYAALSYCWGEMKDASYRLTSLTEASNMIGFRLHDLPQVLQDAIGLSKSLSLSYIWIDALCILQDKSADWEIESSQMADIYGSAYVTICSLTASAQLGFFEPERPQANIAFQSSINPNISGSYRLSYLDADTDNAGRNSYMHNFPKSRWFSRGWTYQELRFSKRLLLLNPCYSVFMCSEMFNILGGPEVEPAMVLLQGLQHARNKQHIYDIWLEFVERYSGRLLTFPQDALPAISGAAKLFAEELSDEYLAGIWRSDLRGIMWNYPSIPMTPPQDLDQVLTDMSCRNNYVAPSWSWVGHRYMTFAIRPAIVPPMLQLLCQLEISTAIDGQNIFGRVKGGKLTVTGPTYDIGPCTPISFDSLSNGVSVVKITLNGRDISLFLDWQVDTEQNTLEGIFKLVLIGAYENIDKSLKTVAVGIVVHKDEKGGNF</sequence>
<feature type="signal peptide" evidence="1">
    <location>
        <begin position="1"/>
        <end position="19"/>
    </location>
</feature>
<evidence type="ECO:0000313" key="4">
    <source>
        <dbReference type="EMBL" id="KAJ3579097.1"/>
    </source>
</evidence>
<feature type="chain" id="PRO_5040846300" description="F-box domain-containing protein" evidence="1">
    <location>
        <begin position="20"/>
        <end position="1363"/>
    </location>
</feature>
<dbReference type="EMBL" id="JANPWZ010000132">
    <property type="protein sequence ID" value="KAJ3579097.1"/>
    <property type="molecule type" value="Genomic_DNA"/>
</dbReference>
<dbReference type="Gene3D" id="2.70.50.70">
    <property type="match status" value="1"/>
</dbReference>
<name>A0A9W8TPL9_9PEZI</name>
<dbReference type="VEuPathDB" id="FungiDB:F4678DRAFT_421766"/>
<organism evidence="4 5">
    <name type="scientific">Xylaria arbuscula</name>
    <dbReference type="NCBI Taxonomy" id="114810"/>
    <lineage>
        <taxon>Eukaryota</taxon>
        <taxon>Fungi</taxon>
        <taxon>Dikarya</taxon>
        <taxon>Ascomycota</taxon>
        <taxon>Pezizomycotina</taxon>
        <taxon>Sordariomycetes</taxon>
        <taxon>Xylariomycetidae</taxon>
        <taxon>Xylariales</taxon>
        <taxon>Xylariaceae</taxon>
        <taxon>Xylaria</taxon>
    </lineage>
</organism>
<protein>
    <recommendedName>
        <fullName evidence="6">F-box domain-containing protein</fullName>
    </recommendedName>
</protein>
<keyword evidence="5" id="KW-1185">Reference proteome</keyword>
<evidence type="ECO:0008006" key="6">
    <source>
        <dbReference type="Google" id="ProtNLM"/>
    </source>
</evidence>
<evidence type="ECO:0000259" key="3">
    <source>
        <dbReference type="Pfam" id="PF06985"/>
    </source>
</evidence>
<dbReference type="Pfam" id="PF06985">
    <property type="entry name" value="HET"/>
    <property type="match status" value="1"/>
</dbReference>
<feature type="domain" description="Auxiliary Activity family 9 catalytic" evidence="2">
    <location>
        <begin position="62"/>
        <end position="272"/>
    </location>
</feature>
<dbReference type="Pfam" id="PF03443">
    <property type="entry name" value="AA9"/>
    <property type="match status" value="1"/>
</dbReference>
<gene>
    <name evidence="4" type="ORF">NPX13_g1468</name>
</gene>